<dbReference type="AlphaFoldDB" id="A0ABD2PY18"/>
<evidence type="ECO:0008006" key="6">
    <source>
        <dbReference type="Google" id="ProtNLM"/>
    </source>
</evidence>
<keyword evidence="3" id="KW-0812">Transmembrane</keyword>
<dbReference type="PANTHER" id="PTHR13544:SF0">
    <property type="entry name" value="THIOREDOXIN REDUCTASE-LIKE SELENOPROTEIN T"/>
    <property type="match status" value="1"/>
</dbReference>
<protein>
    <recommendedName>
        <fullName evidence="6">Selenoprotein T</fullName>
    </recommendedName>
</protein>
<dbReference type="Proteomes" id="UP001626550">
    <property type="component" value="Unassembled WGS sequence"/>
</dbReference>
<dbReference type="Gene3D" id="3.40.30.10">
    <property type="entry name" value="Glutaredoxin"/>
    <property type="match status" value="1"/>
</dbReference>
<keyword evidence="5" id="KW-1185">Reference proteome</keyword>
<dbReference type="InterPro" id="IPR019389">
    <property type="entry name" value="Selenoprotein_T"/>
</dbReference>
<dbReference type="SUPFAM" id="SSF52833">
    <property type="entry name" value="Thioredoxin-like"/>
    <property type="match status" value="1"/>
</dbReference>
<evidence type="ECO:0000256" key="1">
    <source>
        <dbReference type="ARBA" id="ARBA00022729"/>
    </source>
</evidence>
<keyword evidence="3" id="KW-1133">Transmembrane helix</keyword>
<reference evidence="4 5" key="1">
    <citation type="submission" date="2024-11" db="EMBL/GenBank/DDBJ databases">
        <title>Adaptive evolution of stress response genes in parasites aligns with host niche diversity.</title>
        <authorList>
            <person name="Hahn C."/>
            <person name="Resl P."/>
        </authorList>
    </citation>
    <scope>NUCLEOTIDE SEQUENCE [LARGE SCALE GENOMIC DNA]</scope>
    <source>
        <strain evidence="4">EGGRZ-B1_66</strain>
        <tissue evidence="4">Body</tissue>
    </source>
</reference>
<dbReference type="InterPro" id="IPR011893">
    <property type="entry name" value="Selenoprotein_Rdx-typ"/>
</dbReference>
<name>A0ABD2PY18_9PLAT</name>
<comment type="caution">
    <text evidence="4">The sequence shown here is derived from an EMBL/GenBank/DDBJ whole genome shotgun (WGS) entry which is preliminary data.</text>
</comment>
<sequence length="141" mass="16001">MEMSRVVSQRYPFIQIEGEPYPAPKWRTFLASILSWIKLALIIITVVGVDPFSMAGLPTPSFMSYAQENKISFCFMLFIFGNLIEGQLLSTGAFEISLNDVPLWSKLKNHRVPSVNELVSMIEPLLENYPRQRDPAMSTLS</sequence>
<dbReference type="InterPro" id="IPR036249">
    <property type="entry name" value="Thioredoxin-like_sf"/>
</dbReference>
<dbReference type="PANTHER" id="PTHR13544">
    <property type="entry name" value="SELENOPROTEIN T"/>
    <property type="match status" value="1"/>
</dbReference>
<organism evidence="4 5">
    <name type="scientific">Cichlidogyrus casuarinus</name>
    <dbReference type="NCBI Taxonomy" id="1844966"/>
    <lineage>
        <taxon>Eukaryota</taxon>
        <taxon>Metazoa</taxon>
        <taxon>Spiralia</taxon>
        <taxon>Lophotrochozoa</taxon>
        <taxon>Platyhelminthes</taxon>
        <taxon>Monogenea</taxon>
        <taxon>Monopisthocotylea</taxon>
        <taxon>Dactylogyridea</taxon>
        <taxon>Ancyrocephalidae</taxon>
        <taxon>Cichlidogyrus</taxon>
    </lineage>
</organism>
<evidence type="ECO:0000313" key="4">
    <source>
        <dbReference type="EMBL" id="KAL3311351.1"/>
    </source>
</evidence>
<evidence type="ECO:0000313" key="5">
    <source>
        <dbReference type="Proteomes" id="UP001626550"/>
    </source>
</evidence>
<evidence type="ECO:0000256" key="3">
    <source>
        <dbReference type="SAM" id="Phobius"/>
    </source>
</evidence>
<feature type="transmembrane region" description="Helical" evidence="3">
    <location>
        <begin position="29"/>
        <end position="49"/>
    </location>
</feature>
<dbReference type="Pfam" id="PF10262">
    <property type="entry name" value="Rdx"/>
    <property type="match status" value="1"/>
</dbReference>
<gene>
    <name evidence="4" type="ORF">Ciccas_010067</name>
</gene>
<dbReference type="EMBL" id="JBJKFK010002280">
    <property type="protein sequence ID" value="KAL3311351.1"/>
    <property type="molecule type" value="Genomic_DNA"/>
</dbReference>
<keyword evidence="3" id="KW-0472">Membrane</keyword>
<accession>A0ABD2PY18</accession>
<dbReference type="NCBIfam" id="TIGR02174">
    <property type="entry name" value="CXXU_selWTH"/>
    <property type="match status" value="1"/>
</dbReference>
<keyword evidence="2" id="KW-0676">Redox-active center</keyword>
<evidence type="ECO:0000256" key="2">
    <source>
        <dbReference type="ARBA" id="ARBA00023284"/>
    </source>
</evidence>
<proteinExistence type="predicted"/>
<keyword evidence="1" id="KW-0732">Signal</keyword>